<dbReference type="EMBL" id="CP015269">
    <property type="protein sequence ID" value="ASL18332.1"/>
    <property type="molecule type" value="Genomic_DNA"/>
</dbReference>
<keyword evidence="10 16" id="KW-0479">Metal-binding</keyword>
<dbReference type="Gene3D" id="1.10.630.10">
    <property type="entry name" value="Cytochrome P450"/>
    <property type="match status" value="1"/>
</dbReference>
<dbReference type="InterPro" id="IPR002401">
    <property type="entry name" value="Cyt_P450_E_grp-I"/>
</dbReference>
<evidence type="ECO:0000256" key="9">
    <source>
        <dbReference type="ARBA" id="ARBA00022643"/>
    </source>
</evidence>
<evidence type="ECO:0000256" key="3">
    <source>
        <dbReference type="ARBA" id="ARBA00001974"/>
    </source>
</evidence>
<feature type="binding site" description="axial binding residue" evidence="16">
    <location>
        <position position="418"/>
    </location>
    <ligand>
        <name>heme</name>
        <dbReference type="ChEBI" id="CHEBI:30413"/>
    </ligand>
    <ligandPart>
        <name>Fe</name>
        <dbReference type="ChEBI" id="CHEBI:18248"/>
    </ligandPart>
</feature>
<comment type="similarity">
    <text evidence="4">In the N-terminal section; belongs to the cytochrome P450 family.</text>
</comment>
<dbReference type="GO" id="GO:0020037">
    <property type="term" value="F:heme binding"/>
    <property type="evidence" value="ECO:0007669"/>
    <property type="project" value="InterPro"/>
</dbReference>
<evidence type="ECO:0000256" key="1">
    <source>
        <dbReference type="ARBA" id="ARBA00001917"/>
    </source>
</evidence>
<dbReference type="InterPro" id="IPR017972">
    <property type="entry name" value="Cyt_P450_CS"/>
</dbReference>
<evidence type="ECO:0000256" key="2">
    <source>
        <dbReference type="ARBA" id="ARBA00001971"/>
    </source>
</evidence>
<evidence type="ECO:0000256" key="12">
    <source>
        <dbReference type="ARBA" id="ARBA00022857"/>
    </source>
</evidence>
<geneLocation type="plasmid" evidence="18 19">
    <name>unnamed 2</name>
</geneLocation>
<protein>
    <submittedName>
        <fullName evidence="18">Cytochrome P450</fullName>
    </submittedName>
</protein>
<gene>
    <name evidence="18" type="ORF">MYCOZU2_05987</name>
</gene>
<dbReference type="PANTHER" id="PTHR24305:SF166">
    <property type="entry name" value="CYTOCHROME P450 12A4, MITOCHONDRIAL-RELATED"/>
    <property type="match status" value="1"/>
</dbReference>
<dbReference type="InterPro" id="IPR050121">
    <property type="entry name" value="Cytochrome_P450_monoxygenase"/>
</dbReference>
<evidence type="ECO:0000256" key="15">
    <source>
        <dbReference type="ARBA" id="ARBA00023033"/>
    </source>
</evidence>
<dbReference type="PANTHER" id="PTHR24305">
    <property type="entry name" value="CYTOCHROME P450"/>
    <property type="match status" value="1"/>
</dbReference>
<evidence type="ECO:0000313" key="18">
    <source>
        <dbReference type="EMBL" id="ASL18332.1"/>
    </source>
</evidence>
<accession>A0A7U5RYF2</accession>
<keyword evidence="18" id="KW-0614">Plasmid</keyword>
<evidence type="ECO:0000313" key="19">
    <source>
        <dbReference type="Proteomes" id="UP000198286"/>
    </source>
</evidence>
<comment type="cofactor">
    <cofactor evidence="3">
        <name>FAD</name>
        <dbReference type="ChEBI" id="CHEBI:57692"/>
    </cofactor>
</comment>
<dbReference type="PRINTS" id="PR00385">
    <property type="entry name" value="P450"/>
</dbReference>
<comment type="cofactor">
    <cofactor evidence="1">
        <name>FMN</name>
        <dbReference type="ChEBI" id="CHEBI:58210"/>
    </cofactor>
</comment>
<dbReference type="SUPFAM" id="SSF48264">
    <property type="entry name" value="Cytochrome P450"/>
    <property type="match status" value="1"/>
</dbReference>
<dbReference type="PROSITE" id="PS00086">
    <property type="entry name" value="CYTOCHROME_P450"/>
    <property type="match status" value="1"/>
</dbReference>
<name>A0A7U5RYF2_MYCIT</name>
<evidence type="ECO:0000256" key="11">
    <source>
        <dbReference type="ARBA" id="ARBA00022827"/>
    </source>
</evidence>
<keyword evidence="12" id="KW-0521">NADP</keyword>
<evidence type="ECO:0000256" key="10">
    <source>
        <dbReference type="ARBA" id="ARBA00022723"/>
    </source>
</evidence>
<dbReference type="Proteomes" id="UP000198286">
    <property type="component" value="Plasmid unnamed 2"/>
</dbReference>
<keyword evidence="15 17" id="KW-0503">Monooxygenase</keyword>
<keyword evidence="6" id="KW-0813">Transport</keyword>
<reference evidence="18 19" key="1">
    <citation type="journal article" date="2017" name="Lancet Infect. Dis.">
        <title>Global outbreak of severe Mycobacterium chimaera disease after cardiac surgery: a molecular epidemiological study.</title>
        <authorList>
            <person name="van Ingen J."/>
            <person name="Kohl T."/>
            <person name="Kranzer K."/>
            <person name="Hasse B."/>
            <person name="Keller P."/>
            <person name="Szafranska A."/>
            <person name="Hillemann D."/>
            <person name="Chand M."/>
            <person name="Schreiber P."/>
            <person name="Sommerstein R."/>
            <person name="Berger C."/>
            <person name="Genoni M."/>
            <person name="Ruegg C."/>
            <person name="Troillet N."/>
            <person name="Widmer A.F."/>
            <person name="Becker S.L."/>
            <person name="Herrmann M."/>
            <person name="Eckmanns T."/>
            <person name="Haller S."/>
            <person name="Hoeller C."/>
            <person name="Debast S.B."/>
            <person name="Wolfhagen M.J."/>
            <person name="Hopman J."/>
            <person name="Kluytmans J."/>
            <person name="Langelaar M."/>
            <person name="Notermans D.W."/>
            <person name="ten Oever J."/>
            <person name="van den Barselaar P."/>
            <person name="Vonk A.B.A."/>
            <person name="Vos M.C."/>
            <person name="Ahmed N."/>
            <person name="Brown T."/>
            <person name="Crook D."/>
            <person name="Lamagni T."/>
            <person name="Phin N."/>
            <person name="Smith E.G."/>
            <person name="Zambon M."/>
            <person name="Serr A."/>
            <person name="Goetting T."/>
            <person name="Ebner W."/>
            <person name="Thuermer A."/>
            <person name="Utpatel C."/>
            <person name="Sproer C."/>
            <person name="Bunk B."/>
            <person name="Nubel U."/>
            <person name="Bloemberg G."/>
            <person name="Bottger E."/>
            <person name="Niemann S."/>
            <person name="Wagner D."/>
            <person name="Sax H."/>
        </authorList>
    </citation>
    <scope>NUCLEOTIDE SEQUENCE [LARGE SCALE GENOMIC DNA]</scope>
    <source>
        <strain evidence="18 19">ZUERICH-2</strain>
        <plasmid evidence="18 19">unnamed 2</plasmid>
    </source>
</reference>
<evidence type="ECO:0000256" key="7">
    <source>
        <dbReference type="ARBA" id="ARBA00022617"/>
    </source>
</evidence>
<keyword evidence="8" id="KW-0285">Flavoprotein</keyword>
<evidence type="ECO:0000256" key="16">
    <source>
        <dbReference type="PIRSR" id="PIRSR602401-1"/>
    </source>
</evidence>
<keyword evidence="11" id="KW-0274">FAD</keyword>
<evidence type="ECO:0000256" key="13">
    <source>
        <dbReference type="ARBA" id="ARBA00023002"/>
    </source>
</evidence>
<sequence length="495" mass="55503">MTPPAATPIPHPRFRLPVLGDLLTIDFASPVLGTADKLRKSSGGIFEQRIFALSAIAIADAALIDEVHNETRWQKHVGPLVDKLRLTLGDGLFTAYNDEPNWRKAHNILMPAFTKTAMANYHERMATTVRELLDAWNTRSAEQSWIDVPDQANRLTVEIIGRAGLGHSFGTLTGAGENTFSAALTNELRYVRRAMRVDPIPFYNKLFGKKRHQQHLADRELIRRLVGDVVEARRSSPATERRQDMLDIMLHSADPDTGERLDSENVVNQILTMMAAGSETSANTISFALHYLSTHPDVMVKAQAEVDQRWPGSDFPNIEFEDIAKLRYLRRVVDETLRLWPVAPGYYRQARQDTTIGDGKYRFQQGDWVAVVLLAAHRAPAWGSDADSFNPDRFLPENLRKLAAPHVYKPFGTGPRACIGRQFALHEVVLTLAAILHQYDLESKPGYRLKIAEALSLKPADFQLRVHPRCRTGTKQLDALDGAGCDRSAHVGDRR</sequence>
<proteinExistence type="inferred from homology"/>
<dbReference type="InterPro" id="IPR036396">
    <property type="entry name" value="Cyt_P450_sf"/>
</dbReference>
<comment type="cofactor">
    <cofactor evidence="2 16">
        <name>heme</name>
        <dbReference type="ChEBI" id="CHEBI:30413"/>
    </cofactor>
</comment>
<dbReference type="GO" id="GO:0005506">
    <property type="term" value="F:iron ion binding"/>
    <property type="evidence" value="ECO:0007669"/>
    <property type="project" value="InterPro"/>
</dbReference>
<keyword evidence="7 16" id="KW-0349">Heme</keyword>
<evidence type="ECO:0000256" key="5">
    <source>
        <dbReference type="ARBA" id="ARBA00010617"/>
    </source>
</evidence>
<keyword evidence="14 16" id="KW-0408">Iron</keyword>
<dbReference type="InterPro" id="IPR001128">
    <property type="entry name" value="Cyt_P450"/>
</dbReference>
<evidence type="ECO:0000256" key="6">
    <source>
        <dbReference type="ARBA" id="ARBA00022448"/>
    </source>
</evidence>
<evidence type="ECO:0000256" key="17">
    <source>
        <dbReference type="RuleBase" id="RU000461"/>
    </source>
</evidence>
<comment type="similarity">
    <text evidence="5 17">Belongs to the cytochrome P450 family.</text>
</comment>
<dbReference type="FunFam" id="1.10.630.10:FF:000040">
    <property type="entry name" value="Bifunctional cytochrome P450/NADPH--P450 reductase"/>
    <property type="match status" value="1"/>
</dbReference>
<dbReference type="GO" id="GO:0016705">
    <property type="term" value="F:oxidoreductase activity, acting on paired donors, with incorporation or reduction of molecular oxygen"/>
    <property type="evidence" value="ECO:0007669"/>
    <property type="project" value="InterPro"/>
</dbReference>
<dbReference type="AlphaFoldDB" id="A0A7U5RYF2"/>
<evidence type="ECO:0000256" key="14">
    <source>
        <dbReference type="ARBA" id="ARBA00023004"/>
    </source>
</evidence>
<keyword evidence="9" id="KW-0288">FMN</keyword>
<dbReference type="GO" id="GO:0004497">
    <property type="term" value="F:monooxygenase activity"/>
    <property type="evidence" value="ECO:0007669"/>
    <property type="project" value="UniProtKB-KW"/>
</dbReference>
<evidence type="ECO:0000256" key="4">
    <source>
        <dbReference type="ARBA" id="ARBA00010018"/>
    </source>
</evidence>
<dbReference type="PRINTS" id="PR00463">
    <property type="entry name" value="EP450I"/>
</dbReference>
<dbReference type="Pfam" id="PF00067">
    <property type="entry name" value="p450"/>
    <property type="match status" value="1"/>
</dbReference>
<evidence type="ECO:0000256" key="8">
    <source>
        <dbReference type="ARBA" id="ARBA00022630"/>
    </source>
</evidence>
<organism evidence="18 19">
    <name type="scientific">Mycobacterium intracellulare subsp. chimaera</name>
    <dbReference type="NCBI Taxonomy" id="222805"/>
    <lineage>
        <taxon>Bacteria</taxon>
        <taxon>Bacillati</taxon>
        <taxon>Actinomycetota</taxon>
        <taxon>Actinomycetes</taxon>
        <taxon>Mycobacteriales</taxon>
        <taxon>Mycobacteriaceae</taxon>
        <taxon>Mycobacterium</taxon>
        <taxon>Mycobacterium avium complex (MAC)</taxon>
    </lineage>
</organism>
<keyword evidence="13 17" id="KW-0560">Oxidoreductase</keyword>